<proteinExistence type="predicted"/>
<comment type="caution">
    <text evidence="1">The sequence shown here is derived from an EMBL/GenBank/DDBJ whole genome shotgun (WGS) entry which is preliminary data.</text>
</comment>
<evidence type="ECO:0000313" key="1">
    <source>
        <dbReference type="EMBL" id="TQN45837.1"/>
    </source>
</evidence>
<dbReference type="AlphaFoldDB" id="A0A543PP79"/>
<name>A0A543PP79_9MICO</name>
<dbReference type="EMBL" id="VFQF01000002">
    <property type="protein sequence ID" value="TQN45837.1"/>
    <property type="molecule type" value="Genomic_DNA"/>
</dbReference>
<reference evidence="1 2" key="1">
    <citation type="submission" date="2019-06" db="EMBL/GenBank/DDBJ databases">
        <title>Sequencing the genomes of 1000 actinobacteria strains.</title>
        <authorList>
            <person name="Klenk H.-P."/>
        </authorList>
    </citation>
    <scope>NUCLEOTIDE SEQUENCE [LARGE SCALE GENOMIC DNA]</scope>
    <source>
        <strain evidence="1 2">DSM 21776</strain>
    </source>
</reference>
<accession>A0A543PP79</accession>
<dbReference type="PROSITE" id="PS51257">
    <property type="entry name" value="PROKAR_LIPOPROTEIN"/>
    <property type="match status" value="1"/>
</dbReference>
<organism evidence="1 2">
    <name type="scientific">Humibacillus xanthopallidus</name>
    <dbReference type="NCBI Taxonomy" id="412689"/>
    <lineage>
        <taxon>Bacteria</taxon>
        <taxon>Bacillati</taxon>
        <taxon>Actinomycetota</taxon>
        <taxon>Actinomycetes</taxon>
        <taxon>Micrococcales</taxon>
        <taxon>Intrasporangiaceae</taxon>
        <taxon>Humibacillus</taxon>
    </lineage>
</organism>
<dbReference type="Proteomes" id="UP000320085">
    <property type="component" value="Unassembled WGS sequence"/>
</dbReference>
<protein>
    <submittedName>
        <fullName evidence="1">Uncharacterized protein</fullName>
    </submittedName>
</protein>
<evidence type="ECO:0000313" key="2">
    <source>
        <dbReference type="Proteomes" id="UP000320085"/>
    </source>
</evidence>
<gene>
    <name evidence="1" type="ORF">FHX52_2537</name>
</gene>
<sequence length="259" mass="27293">MPIMGKGVQRGRRRLGALPLAAQVVAPLIALVGCTSGTSIPQPSDLTQSSTGPSMTVIPDAVECVQARDLGAGAGADLPVKDLFERGVKRAIHINEELVPGRDAGDGRCAGRFPAFEAVDCGLRGPWARTGWGDLLIVSGARRVRHVELVTEESDPARPNSASRIMTYAEIELPVHDPKQTGQFAQAAFEHCTGGTDQLVHGVPAVVGFVPSESEPSGVAAAVAFLTPERVDWVVLDGQRPWTNAERHHALAAVAAHLS</sequence>